<evidence type="ECO:0000259" key="1">
    <source>
        <dbReference type="SMART" id="SM01205"/>
    </source>
</evidence>
<dbReference type="EMBL" id="JAYMYQ010000001">
    <property type="protein sequence ID" value="KAK7361282.1"/>
    <property type="molecule type" value="Genomic_DNA"/>
</dbReference>
<name>A0AAN9MZN9_CANGL</name>
<dbReference type="InterPro" id="IPR026899">
    <property type="entry name" value="FKS1-like_dom1"/>
</dbReference>
<reference evidence="2 3" key="1">
    <citation type="submission" date="2024-01" db="EMBL/GenBank/DDBJ databases">
        <title>The genomes of 5 underutilized Papilionoideae crops provide insights into root nodulation and disease resistanc.</title>
        <authorList>
            <person name="Jiang F."/>
        </authorList>
    </citation>
    <scope>NUCLEOTIDE SEQUENCE [LARGE SCALE GENOMIC DNA]</scope>
    <source>
        <strain evidence="2">LVBAO_FW01</strain>
        <tissue evidence="2">Leaves</tissue>
    </source>
</reference>
<sequence>MSPMQTGPLNVECSSMQKVNTCGRECMPKKSWNQSFLWSLKRSLSRQPNLGASSSRYYISYALLDVAKHQSFLKAFDETITGCPILPLRPAKGIVGEVVLYGLYPLIWGEVANTRFVPKCLCYIFHNLVYELHGLLAGNISILTGENIKPSYGVDDEAFLRNVAL</sequence>
<dbReference type="GO" id="GO:0005886">
    <property type="term" value="C:plasma membrane"/>
    <property type="evidence" value="ECO:0007669"/>
    <property type="project" value="TreeGrafter"/>
</dbReference>
<dbReference type="Proteomes" id="UP001367508">
    <property type="component" value="Unassembled WGS sequence"/>
</dbReference>
<organism evidence="2 3">
    <name type="scientific">Canavalia gladiata</name>
    <name type="common">Sword bean</name>
    <name type="synonym">Dolichos gladiatus</name>
    <dbReference type="NCBI Taxonomy" id="3824"/>
    <lineage>
        <taxon>Eukaryota</taxon>
        <taxon>Viridiplantae</taxon>
        <taxon>Streptophyta</taxon>
        <taxon>Embryophyta</taxon>
        <taxon>Tracheophyta</taxon>
        <taxon>Spermatophyta</taxon>
        <taxon>Magnoliopsida</taxon>
        <taxon>eudicotyledons</taxon>
        <taxon>Gunneridae</taxon>
        <taxon>Pentapetalae</taxon>
        <taxon>rosids</taxon>
        <taxon>fabids</taxon>
        <taxon>Fabales</taxon>
        <taxon>Fabaceae</taxon>
        <taxon>Papilionoideae</taxon>
        <taxon>50 kb inversion clade</taxon>
        <taxon>NPAAA clade</taxon>
        <taxon>indigoferoid/millettioid clade</taxon>
        <taxon>Phaseoleae</taxon>
        <taxon>Canavalia</taxon>
    </lineage>
</organism>
<dbReference type="PANTHER" id="PTHR12741">
    <property type="entry name" value="LYST-INTERACTING PROTEIN LIP5 DOPAMINE RESPONSIVE PROTEIN DRG-1"/>
    <property type="match status" value="1"/>
</dbReference>
<proteinExistence type="predicted"/>
<evidence type="ECO:0000313" key="3">
    <source>
        <dbReference type="Proteomes" id="UP001367508"/>
    </source>
</evidence>
<feature type="domain" description="1,3-beta-glucan synthase component FKS1-like" evidence="1">
    <location>
        <begin position="95"/>
        <end position="164"/>
    </location>
</feature>
<dbReference type="SMART" id="SM01205">
    <property type="entry name" value="FKS1_dom1"/>
    <property type="match status" value="1"/>
</dbReference>
<accession>A0AAN9MZN9</accession>
<protein>
    <recommendedName>
        <fullName evidence="1">1,3-beta-glucan synthase component FKS1-like domain-containing protein</fullName>
    </recommendedName>
</protein>
<dbReference type="PANTHER" id="PTHR12741:SF106">
    <property type="entry name" value="CALLOSE SYNTHASE 5"/>
    <property type="match status" value="1"/>
</dbReference>
<keyword evidence="3" id="KW-1185">Reference proteome</keyword>
<comment type="caution">
    <text evidence="2">The sequence shown here is derived from an EMBL/GenBank/DDBJ whole genome shotgun (WGS) entry which is preliminary data.</text>
</comment>
<evidence type="ECO:0000313" key="2">
    <source>
        <dbReference type="EMBL" id="KAK7361282.1"/>
    </source>
</evidence>
<gene>
    <name evidence="2" type="ORF">VNO77_03332</name>
</gene>
<dbReference type="Pfam" id="PF14288">
    <property type="entry name" value="FKS1_dom1"/>
    <property type="match status" value="1"/>
</dbReference>
<dbReference type="GO" id="GO:0046527">
    <property type="term" value="F:glucosyltransferase activity"/>
    <property type="evidence" value="ECO:0007669"/>
    <property type="project" value="TreeGrafter"/>
</dbReference>
<dbReference type="AlphaFoldDB" id="A0AAN9MZN9"/>